<evidence type="ECO:0000313" key="2">
    <source>
        <dbReference type="EMBL" id="RYO79294.1"/>
    </source>
</evidence>
<protein>
    <submittedName>
        <fullName evidence="2">Uncharacterized protein</fullName>
    </submittedName>
</protein>
<sequence>MQLPILGLALLASAFGVQAAGKPARLGDKSVPHDGRVLAPMAGGAARMPTPGAATSSVALTATGTVVGMGDAMLGPEPPDVKD</sequence>
<keyword evidence="1" id="KW-0732">Signal</keyword>
<feature type="signal peptide" evidence="1">
    <location>
        <begin position="1"/>
        <end position="19"/>
    </location>
</feature>
<organism evidence="2 3">
    <name type="scientific">Monosporascus cannonballus</name>
    <dbReference type="NCBI Taxonomy" id="155416"/>
    <lineage>
        <taxon>Eukaryota</taxon>
        <taxon>Fungi</taxon>
        <taxon>Dikarya</taxon>
        <taxon>Ascomycota</taxon>
        <taxon>Pezizomycotina</taxon>
        <taxon>Sordariomycetes</taxon>
        <taxon>Xylariomycetidae</taxon>
        <taxon>Xylariales</taxon>
        <taxon>Xylariales incertae sedis</taxon>
        <taxon>Monosporascus</taxon>
    </lineage>
</organism>
<accession>A0ABY0GWT0</accession>
<reference evidence="2 3" key="1">
    <citation type="submission" date="2018-06" db="EMBL/GenBank/DDBJ databases">
        <title>Complete Genomes of Monosporascus.</title>
        <authorList>
            <person name="Robinson A.J."/>
            <person name="Natvig D.O."/>
        </authorList>
    </citation>
    <scope>NUCLEOTIDE SEQUENCE [LARGE SCALE GENOMIC DNA]</scope>
    <source>
        <strain evidence="2 3">CBS 609.92</strain>
    </source>
</reference>
<dbReference type="Proteomes" id="UP000294003">
    <property type="component" value="Unassembled WGS sequence"/>
</dbReference>
<proteinExistence type="predicted"/>
<comment type="caution">
    <text evidence="2">The sequence shown here is derived from an EMBL/GenBank/DDBJ whole genome shotgun (WGS) entry which is preliminary data.</text>
</comment>
<dbReference type="EMBL" id="QJNS01000335">
    <property type="protein sequence ID" value="RYO79294.1"/>
    <property type="molecule type" value="Genomic_DNA"/>
</dbReference>
<keyword evidence="3" id="KW-1185">Reference proteome</keyword>
<evidence type="ECO:0000256" key="1">
    <source>
        <dbReference type="SAM" id="SignalP"/>
    </source>
</evidence>
<name>A0ABY0GWT0_9PEZI</name>
<gene>
    <name evidence="2" type="ORF">DL762_008238</name>
</gene>
<feature type="chain" id="PRO_5045227262" evidence="1">
    <location>
        <begin position="20"/>
        <end position="83"/>
    </location>
</feature>
<evidence type="ECO:0000313" key="3">
    <source>
        <dbReference type="Proteomes" id="UP000294003"/>
    </source>
</evidence>